<dbReference type="Proteomes" id="UP000070444">
    <property type="component" value="Unassembled WGS sequence"/>
</dbReference>
<dbReference type="CDD" id="cd15489">
    <property type="entry name" value="PHD_SF"/>
    <property type="match status" value="1"/>
</dbReference>
<dbReference type="PROSITE" id="PS50016">
    <property type="entry name" value="ZF_PHD_2"/>
    <property type="match status" value="1"/>
</dbReference>
<dbReference type="InterPro" id="IPR019786">
    <property type="entry name" value="Zinc_finger_PHD-type_CS"/>
</dbReference>
<feature type="region of interest" description="Disordered" evidence="5">
    <location>
        <begin position="174"/>
        <end position="211"/>
    </location>
</feature>
<keyword evidence="8" id="KW-1185">Reference proteome</keyword>
<evidence type="ECO:0000259" key="6">
    <source>
        <dbReference type="PROSITE" id="PS50016"/>
    </source>
</evidence>
<evidence type="ECO:0000313" key="8">
    <source>
        <dbReference type="Proteomes" id="UP000070444"/>
    </source>
</evidence>
<dbReference type="InterPro" id="IPR028012">
    <property type="entry name" value="Rua1_C"/>
</dbReference>
<dbReference type="STRING" id="796925.A0A137P433"/>
<evidence type="ECO:0000256" key="5">
    <source>
        <dbReference type="SAM" id="MobiDB-lite"/>
    </source>
</evidence>
<accession>A0A137P433</accession>
<reference evidence="7 8" key="1">
    <citation type="journal article" date="2015" name="Genome Biol. Evol.">
        <title>Phylogenomic analyses indicate that early fungi evolved digesting cell walls of algal ancestors of land plants.</title>
        <authorList>
            <person name="Chang Y."/>
            <person name="Wang S."/>
            <person name="Sekimoto S."/>
            <person name="Aerts A.L."/>
            <person name="Choi C."/>
            <person name="Clum A."/>
            <person name="LaButti K.M."/>
            <person name="Lindquist E.A."/>
            <person name="Yee Ngan C."/>
            <person name="Ohm R.A."/>
            <person name="Salamov A.A."/>
            <person name="Grigoriev I.V."/>
            <person name="Spatafora J.W."/>
            <person name="Berbee M.L."/>
        </authorList>
    </citation>
    <scope>NUCLEOTIDE SEQUENCE [LARGE SCALE GENOMIC DNA]</scope>
    <source>
        <strain evidence="7 8">NRRL 28638</strain>
    </source>
</reference>
<dbReference type="Pfam" id="PF14616">
    <property type="entry name" value="Rua1_C"/>
    <property type="match status" value="1"/>
</dbReference>
<dbReference type="OrthoDB" id="5595379at2759"/>
<sequence length="351" mass="39670">MEVNELKYALLNLCSLKSLRLIQKIIGRPKDGLEFYPHQDRLLDYFLQVGRHVLESTSDEASNNPSQPVSCICGVCSVIVDFSTLCITCQSCGSWYHINCIPAPGRPRDCTALWTCTPCLRVEPSPPAPQPMSLSGTNEIPSDHSPQLTMNASPNQLHMSQQMHQKHHQINKSMNLKQPPKPNSKLQGPSNNGNTLQFKQEHPSSGKTQTYPVQSEGWPIADSEVDSTGNPQTIKPYKQAPRFEGDLYTPVWVRGLGKSKEGLCPHCTDRPVWLKIKISAYWYHLNYNHGISSITGAKFAPPLEYRINPNTEIREALCHKCHNWIPSESARNKPVNVEEIYWWKHAQKCHN</sequence>
<dbReference type="AlphaFoldDB" id="A0A137P433"/>
<dbReference type="Gene3D" id="3.30.40.10">
    <property type="entry name" value="Zinc/RING finger domain, C3HC4 (zinc finger)"/>
    <property type="match status" value="1"/>
</dbReference>
<dbReference type="PANTHER" id="PTHR28125:SF3">
    <property type="entry name" value="TRANSCRIPTION REGULATOR RUA1 C-TERMINAL DOMAIN-CONTAINING PROTEIN"/>
    <property type="match status" value="1"/>
</dbReference>
<keyword evidence="1" id="KW-0479">Metal-binding</keyword>
<name>A0A137P433_CONC2</name>
<dbReference type="GO" id="GO:0008270">
    <property type="term" value="F:zinc ion binding"/>
    <property type="evidence" value="ECO:0007669"/>
    <property type="project" value="UniProtKB-KW"/>
</dbReference>
<evidence type="ECO:0000313" key="7">
    <source>
        <dbReference type="EMBL" id="KXN69681.1"/>
    </source>
</evidence>
<feature type="region of interest" description="Disordered" evidence="5">
    <location>
        <begin position="125"/>
        <end position="152"/>
    </location>
</feature>
<feature type="domain" description="PHD-type" evidence="6">
    <location>
        <begin position="70"/>
        <end position="122"/>
    </location>
</feature>
<feature type="compositionally biased region" description="Polar residues" evidence="5">
    <location>
        <begin position="132"/>
        <end position="152"/>
    </location>
</feature>
<dbReference type="InterPro" id="IPR001965">
    <property type="entry name" value="Znf_PHD"/>
</dbReference>
<proteinExistence type="predicted"/>
<evidence type="ECO:0000256" key="1">
    <source>
        <dbReference type="ARBA" id="ARBA00022723"/>
    </source>
</evidence>
<dbReference type="InterPro" id="IPR013083">
    <property type="entry name" value="Znf_RING/FYVE/PHD"/>
</dbReference>
<dbReference type="EMBL" id="KQ964526">
    <property type="protein sequence ID" value="KXN69681.1"/>
    <property type="molecule type" value="Genomic_DNA"/>
</dbReference>
<evidence type="ECO:0000256" key="2">
    <source>
        <dbReference type="ARBA" id="ARBA00022771"/>
    </source>
</evidence>
<dbReference type="InterPro" id="IPR019787">
    <property type="entry name" value="Znf_PHD-finger"/>
</dbReference>
<dbReference type="SUPFAM" id="SSF57903">
    <property type="entry name" value="FYVE/PHD zinc finger"/>
    <property type="match status" value="1"/>
</dbReference>
<dbReference type="SMART" id="SM00249">
    <property type="entry name" value="PHD"/>
    <property type="match status" value="1"/>
</dbReference>
<gene>
    <name evidence="7" type="ORF">CONCODRAFT_71264</name>
</gene>
<evidence type="ECO:0000256" key="3">
    <source>
        <dbReference type="ARBA" id="ARBA00022833"/>
    </source>
</evidence>
<organism evidence="7 8">
    <name type="scientific">Conidiobolus coronatus (strain ATCC 28846 / CBS 209.66 / NRRL 28638)</name>
    <name type="common">Delacroixia coronata</name>
    <dbReference type="NCBI Taxonomy" id="796925"/>
    <lineage>
        <taxon>Eukaryota</taxon>
        <taxon>Fungi</taxon>
        <taxon>Fungi incertae sedis</taxon>
        <taxon>Zoopagomycota</taxon>
        <taxon>Entomophthoromycotina</taxon>
        <taxon>Entomophthoromycetes</taxon>
        <taxon>Entomophthorales</taxon>
        <taxon>Ancylistaceae</taxon>
        <taxon>Conidiobolus</taxon>
    </lineage>
</organism>
<dbReference type="PANTHER" id="PTHR28125">
    <property type="entry name" value="MEIOTIC EXPRESSION UP-REGULATED PROTEIN 26"/>
    <property type="match status" value="1"/>
</dbReference>
<feature type="compositionally biased region" description="Polar residues" evidence="5">
    <location>
        <begin position="184"/>
        <end position="198"/>
    </location>
</feature>
<keyword evidence="2 4" id="KW-0863">Zinc-finger</keyword>
<keyword evidence="3" id="KW-0862">Zinc</keyword>
<protein>
    <recommendedName>
        <fullName evidence="6">PHD-type domain-containing protein</fullName>
    </recommendedName>
</protein>
<dbReference type="InterPro" id="IPR011011">
    <property type="entry name" value="Znf_FYVE_PHD"/>
</dbReference>
<dbReference type="PROSITE" id="PS01359">
    <property type="entry name" value="ZF_PHD_1"/>
    <property type="match status" value="1"/>
</dbReference>
<evidence type="ECO:0000256" key="4">
    <source>
        <dbReference type="PROSITE-ProRule" id="PRU00146"/>
    </source>
</evidence>